<protein>
    <submittedName>
        <fullName evidence="2">DNA-binding protein</fullName>
    </submittedName>
</protein>
<dbReference type="Gene3D" id="1.10.10.10">
    <property type="entry name" value="Winged helix-like DNA-binding domain superfamily/Winged helix DNA-binding domain"/>
    <property type="match status" value="1"/>
</dbReference>
<accession>A0ABU5NE77</accession>
<feature type="domain" description="Helix-turn-helix" evidence="1">
    <location>
        <begin position="7"/>
        <end position="55"/>
    </location>
</feature>
<keyword evidence="3" id="KW-1185">Reference proteome</keyword>
<dbReference type="Proteomes" id="UP001291687">
    <property type="component" value="Unassembled WGS sequence"/>
</dbReference>
<dbReference type="SUPFAM" id="SSF46955">
    <property type="entry name" value="Putative DNA-binding domain"/>
    <property type="match status" value="1"/>
</dbReference>
<dbReference type="InterPro" id="IPR036388">
    <property type="entry name" value="WH-like_DNA-bd_sf"/>
</dbReference>
<comment type="caution">
    <text evidence="2">The sequence shown here is derived from an EMBL/GenBank/DDBJ whole genome shotgun (WGS) entry which is preliminary data.</text>
</comment>
<name>A0ABU5NE77_9RICK</name>
<dbReference type="EMBL" id="JARJFB010000146">
    <property type="protein sequence ID" value="MEA0971475.1"/>
    <property type="molecule type" value="Genomic_DNA"/>
</dbReference>
<dbReference type="GO" id="GO:0003677">
    <property type="term" value="F:DNA binding"/>
    <property type="evidence" value="ECO:0007669"/>
    <property type="project" value="UniProtKB-KW"/>
</dbReference>
<proteinExistence type="predicted"/>
<reference evidence="2 3" key="1">
    <citation type="submission" date="2023-03" db="EMBL/GenBank/DDBJ databases">
        <title>Host association and intracellularity evolved multiple times independently in the Rickettsiales.</title>
        <authorList>
            <person name="Castelli M."/>
            <person name="Nardi T."/>
            <person name="Gammuto L."/>
            <person name="Bellinzona G."/>
            <person name="Sabaneyeva E."/>
            <person name="Potekhin A."/>
            <person name="Serra V."/>
            <person name="Petroni G."/>
            <person name="Sassera D."/>
        </authorList>
    </citation>
    <scope>NUCLEOTIDE SEQUENCE [LARGE SCALE GENOMIC DNA]</scope>
    <source>
        <strain evidence="2 3">Sr 2-6</strain>
    </source>
</reference>
<dbReference type="RefSeq" id="WP_322777380.1">
    <property type="nucleotide sequence ID" value="NZ_JARJFB010000146.1"/>
</dbReference>
<dbReference type="Pfam" id="PF12728">
    <property type="entry name" value="HTH_17"/>
    <property type="match status" value="1"/>
</dbReference>
<organism evidence="2 3">
    <name type="scientific">Candidatus Megaera venefica</name>
    <dbReference type="NCBI Taxonomy" id="2055910"/>
    <lineage>
        <taxon>Bacteria</taxon>
        <taxon>Pseudomonadati</taxon>
        <taxon>Pseudomonadota</taxon>
        <taxon>Alphaproteobacteria</taxon>
        <taxon>Rickettsiales</taxon>
        <taxon>Rickettsiaceae</taxon>
        <taxon>Candidatus Megaera</taxon>
    </lineage>
</organism>
<dbReference type="InterPro" id="IPR041657">
    <property type="entry name" value="HTH_17"/>
</dbReference>
<sequence length="63" mass="7245">MLEQNKLLNRKQAADFLGVKEATLAHWKCTGRYNLPSVKIGRLVKYRTSDLEQFIVNGVCSYE</sequence>
<evidence type="ECO:0000313" key="2">
    <source>
        <dbReference type="EMBL" id="MEA0971475.1"/>
    </source>
</evidence>
<gene>
    <name evidence="2" type="ORF">Megvenef_01454</name>
</gene>
<evidence type="ECO:0000313" key="3">
    <source>
        <dbReference type="Proteomes" id="UP001291687"/>
    </source>
</evidence>
<keyword evidence="2" id="KW-0238">DNA-binding</keyword>
<evidence type="ECO:0000259" key="1">
    <source>
        <dbReference type="Pfam" id="PF12728"/>
    </source>
</evidence>
<dbReference type="InterPro" id="IPR009061">
    <property type="entry name" value="DNA-bd_dom_put_sf"/>
</dbReference>